<dbReference type="PROSITE" id="PS50943">
    <property type="entry name" value="HTH_CROC1"/>
    <property type="match status" value="1"/>
</dbReference>
<dbReference type="EMBL" id="JAIRBM010000015">
    <property type="protein sequence ID" value="MBZ6078161.1"/>
    <property type="molecule type" value="Genomic_DNA"/>
</dbReference>
<protein>
    <submittedName>
        <fullName evidence="2">Helix-turn-helix domain-containing protein</fullName>
    </submittedName>
</protein>
<dbReference type="CDD" id="cd00093">
    <property type="entry name" value="HTH_XRE"/>
    <property type="match status" value="1"/>
</dbReference>
<organism evidence="2 3">
    <name type="scientific">Microvirga puerhi</name>
    <dbReference type="NCBI Taxonomy" id="2876078"/>
    <lineage>
        <taxon>Bacteria</taxon>
        <taxon>Pseudomonadati</taxon>
        <taxon>Pseudomonadota</taxon>
        <taxon>Alphaproteobacteria</taxon>
        <taxon>Hyphomicrobiales</taxon>
        <taxon>Methylobacteriaceae</taxon>
        <taxon>Microvirga</taxon>
    </lineage>
</organism>
<dbReference type="InterPro" id="IPR001387">
    <property type="entry name" value="Cro/C1-type_HTH"/>
</dbReference>
<dbReference type="Pfam" id="PF01381">
    <property type="entry name" value="HTH_3"/>
    <property type="match status" value="1"/>
</dbReference>
<feature type="domain" description="HTH cro/C1-type" evidence="1">
    <location>
        <begin position="17"/>
        <end position="71"/>
    </location>
</feature>
<keyword evidence="3" id="KW-1185">Reference proteome</keyword>
<evidence type="ECO:0000259" key="1">
    <source>
        <dbReference type="PROSITE" id="PS50943"/>
    </source>
</evidence>
<dbReference type="RefSeq" id="WP_224314912.1">
    <property type="nucleotide sequence ID" value="NZ_JAIRBM010000015.1"/>
</dbReference>
<reference evidence="2 3" key="1">
    <citation type="submission" date="2021-09" db="EMBL/GenBank/DDBJ databases">
        <title>The complete genome sequence of a new microorganism.</title>
        <authorList>
            <person name="Zi Z."/>
        </authorList>
    </citation>
    <scope>NUCLEOTIDE SEQUENCE [LARGE SCALE GENOMIC DNA]</scope>
    <source>
        <strain evidence="2 3">WGZ8</strain>
    </source>
</reference>
<accession>A0ABS7VRI2</accession>
<evidence type="ECO:0000313" key="2">
    <source>
        <dbReference type="EMBL" id="MBZ6078161.1"/>
    </source>
</evidence>
<proteinExistence type="predicted"/>
<comment type="caution">
    <text evidence="2">The sequence shown here is derived from an EMBL/GenBank/DDBJ whole genome shotgun (WGS) entry which is preliminary data.</text>
</comment>
<evidence type="ECO:0000313" key="3">
    <source>
        <dbReference type="Proteomes" id="UP000704176"/>
    </source>
</evidence>
<dbReference type="SUPFAM" id="SSF47413">
    <property type="entry name" value="lambda repressor-like DNA-binding domains"/>
    <property type="match status" value="1"/>
</dbReference>
<dbReference type="Gene3D" id="1.10.260.40">
    <property type="entry name" value="lambda repressor-like DNA-binding domains"/>
    <property type="match status" value="1"/>
</dbReference>
<gene>
    <name evidence="2" type="ORF">K9B37_18005</name>
</gene>
<dbReference type="InterPro" id="IPR010982">
    <property type="entry name" value="Lambda_DNA-bd_dom_sf"/>
</dbReference>
<dbReference type="Proteomes" id="UP000704176">
    <property type="component" value="Unassembled WGS sequence"/>
</dbReference>
<name>A0ABS7VRI2_9HYPH</name>
<dbReference type="SMART" id="SM00530">
    <property type="entry name" value="HTH_XRE"/>
    <property type="match status" value="1"/>
</dbReference>
<sequence>MQKTIYTQQHQRLCELLIEARKKAGLTQVEVAERLGKPQSFVAKYEGGERRLDVIEFLEVAEALKLEPSILIKRLVESKPIS</sequence>